<gene>
    <name evidence="4" type="ORF">PR017_21540</name>
</gene>
<dbReference type="InterPro" id="IPR013320">
    <property type="entry name" value="ConA-like_dom_sf"/>
</dbReference>
<dbReference type="EMBL" id="CP117256">
    <property type="protein sequence ID" value="WFR97752.1"/>
    <property type="molecule type" value="Genomic_DNA"/>
</dbReference>
<keyword evidence="2" id="KW-0732">Signal</keyword>
<organism evidence="4 5">
    <name type="scientific">Rhizobium tumorigenes</name>
    <dbReference type="NCBI Taxonomy" id="2041385"/>
    <lineage>
        <taxon>Bacteria</taxon>
        <taxon>Pseudomonadati</taxon>
        <taxon>Pseudomonadota</taxon>
        <taxon>Alphaproteobacteria</taxon>
        <taxon>Hyphomicrobiales</taxon>
        <taxon>Rhizobiaceae</taxon>
        <taxon>Rhizobium/Agrobacterium group</taxon>
        <taxon>Rhizobium</taxon>
    </lineage>
</organism>
<dbReference type="PANTHER" id="PTHR10963">
    <property type="entry name" value="GLYCOSYL HYDROLASE-RELATED"/>
    <property type="match status" value="1"/>
</dbReference>
<dbReference type="GO" id="GO:0005975">
    <property type="term" value="P:carbohydrate metabolic process"/>
    <property type="evidence" value="ECO:0007669"/>
    <property type="project" value="InterPro"/>
</dbReference>
<feature type="signal peptide" evidence="2">
    <location>
        <begin position="1"/>
        <end position="23"/>
    </location>
</feature>
<dbReference type="PROSITE" id="PS51762">
    <property type="entry name" value="GH16_2"/>
    <property type="match status" value="1"/>
</dbReference>
<feature type="domain" description="GH16" evidence="3">
    <location>
        <begin position="20"/>
        <end position="258"/>
    </location>
</feature>
<dbReference type="InterPro" id="IPR000757">
    <property type="entry name" value="Beta-glucanase-like"/>
</dbReference>
<evidence type="ECO:0000313" key="4">
    <source>
        <dbReference type="EMBL" id="WFR97752.1"/>
    </source>
</evidence>
<accession>A0AAF1KSB6</accession>
<evidence type="ECO:0000259" key="3">
    <source>
        <dbReference type="PROSITE" id="PS51762"/>
    </source>
</evidence>
<feature type="chain" id="PRO_5042042018" evidence="2">
    <location>
        <begin position="24"/>
        <end position="258"/>
    </location>
</feature>
<geneLocation type="plasmid" evidence="4 5">
    <name>pRt1078</name>
</geneLocation>
<protein>
    <submittedName>
        <fullName evidence="4">Glycoside hydrolase family 16 protein</fullName>
    </submittedName>
</protein>
<dbReference type="Proteomes" id="UP000249499">
    <property type="component" value="Plasmid pRt1078"/>
</dbReference>
<evidence type="ECO:0000313" key="5">
    <source>
        <dbReference type="Proteomes" id="UP000249499"/>
    </source>
</evidence>
<dbReference type="SUPFAM" id="SSF49899">
    <property type="entry name" value="Concanavalin A-like lectins/glucanases"/>
    <property type="match status" value="1"/>
</dbReference>
<keyword evidence="4" id="KW-0614">Plasmid</keyword>
<evidence type="ECO:0000256" key="1">
    <source>
        <dbReference type="ARBA" id="ARBA00006865"/>
    </source>
</evidence>
<dbReference type="AlphaFoldDB" id="A0AAF1KSB6"/>
<dbReference type="CDD" id="cd08023">
    <property type="entry name" value="GH16_laminarinase_like"/>
    <property type="match status" value="1"/>
</dbReference>
<reference evidence="4 5" key="1">
    <citation type="journal article" date="2018" name="Sci. Rep.">
        <title>Rhizobium tumorigenes sp. nov., a novel plant tumorigenic bacterium isolated from cane gall tumors on thornless blackberry.</title>
        <authorList>
            <person name="Kuzmanovi N."/>
            <person name="Smalla K."/>
            <person name="Gronow S."/>
            <person name="PuBawska J."/>
        </authorList>
    </citation>
    <scope>NUCLEOTIDE SEQUENCE [LARGE SCALE GENOMIC DNA]</scope>
    <source>
        <strain evidence="4 5">1078</strain>
    </source>
</reference>
<dbReference type="InterPro" id="IPR050546">
    <property type="entry name" value="Glycosyl_Hydrlase_16"/>
</dbReference>
<dbReference type="RefSeq" id="WP_161959350.1">
    <property type="nucleotide sequence ID" value="NZ_CP117256.1"/>
</dbReference>
<comment type="similarity">
    <text evidence="1">Belongs to the glycosyl hydrolase 16 family.</text>
</comment>
<keyword evidence="4" id="KW-0378">Hydrolase</keyword>
<dbReference type="KEGG" id="rtu:PR017_21540"/>
<dbReference type="GO" id="GO:0004553">
    <property type="term" value="F:hydrolase activity, hydrolyzing O-glycosyl compounds"/>
    <property type="evidence" value="ECO:0007669"/>
    <property type="project" value="InterPro"/>
</dbReference>
<dbReference type="Pfam" id="PF00722">
    <property type="entry name" value="Glyco_hydro_16"/>
    <property type="match status" value="1"/>
</dbReference>
<dbReference type="Gene3D" id="2.60.120.200">
    <property type="match status" value="1"/>
</dbReference>
<dbReference type="PANTHER" id="PTHR10963:SF55">
    <property type="entry name" value="GLYCOSIDE HYDROLASE FAMILY 16 PROTEIN"/>
    <property type="match status" value="1"/>
</dbReference>
<reference evidence="5" key="2">
    <citation type="journal article" date="2023" name="MicrobiologyOpen">
        <title>Genomics of the tumorigenes clade of the family Rhizobiaceae and description of Rhizobium rhododendri sp. nov.</title>
        <authorList>
            <person name="Kuzmanovic N."/>
            <person name="diCenzo G.C."/>
            <person name="Bunk B."/>
            <person name="Sproeer C."/>
            <person name="Fruehling A."/>
            <person name="Neumann-Schaal M."/>
            <person name="Overmann J."/>
            <person name="Smalla K."/>
        </authorList>
    </citation>
    <scope>NUCLEOTIDE SEQUENCE [LARGE SCALE GENOMIC DNA]</scope>
    <source>
        <strain evidence="5">1078</strain>
        <plasmid evidence="5">pRt1078</plasmid>
    </source>
</reference>
<sequence>MFKLQQGVLVLALILTAPSAAPAATFKPVWRDDFNGTAMSRLDPTKWTYDLGSGKVWGNNESQTYTDKVTTIRQDGRGNLVITARRQPDGSYTSGRIKSMGRFSLKFGKFEARIKIPRGPGLLPAFWLMGDRGQWPANGEIDVMENTAAAPRTVYSNLHGPNFASPGEKTATSDLSDDFHIYAIEWTPGRVSWLLDGAVYKTVTKTAIPLGERWIFDDQPSYMLLNVAVGGDWPGPPEDSVLPQDMLVDWVSVSSYVP</sequence>
<proteinExistence type="inferred from homology"/>
<name>A0AAF1KSB6_9HYPH</name>
<keyword evidence="5" id="KW-1185">Reference proteome</keyword>
<evidence type="ECO:0000256" key="2">
    <source>
        <dbReference type="SAM" id="SignalP"/>
    </source>
</evidence>